<protein>
    <submittedName>
        <fullName evidence="1">Uncharacterized protein</fullName>
    </submittedName>
</protein>
<accession>A0A7W3RAN3</accession>
<evidence type="ECO:0000313" key="2">
    <source>
        <dbReference type="Proteomes" id="UP000539313"/>
    </source>
</evidence>
<evidence type="ECO:0000313" key="1">
    <source>
        <dbReference type="EMBL" id="MBA9005879.1"/>
    </source>
</evidence>
<keyword evidence="2" id="KW-1185">Reference proteome</keyword>
<reference evidence="1 2" key="1">
    <citation type="submission" date="2020-08" db="EMBL/GenBank/DDBJ databases">
        <title>Sequencing the genomes of 1000 actinobacteria strains.</title>
        <authorList>
            <person name="Klenk H.-P."/>
        </authorList>
    </citation>
    <scope>NUCLEOTIDE SEQUENCE [LARGE SCALE GENOMIC DNA]</scope>
    <source>
        <strain evidence="1 2">DSM 45823</strain>
    </source>
</reference>
<dbReference type="Proteomes" id="UP000539313">
    <property type="component" value="Unassembled WGS sequence"/>
</dbReference>
<dbReference type="RefSeq" id="WP_182706937.1">
    <property type="nucleotide sequence ID" value="NZ_JACJII010000001.1"/>
</dbReference>
<dbReference type="EMBL" id="JACJII010000001">
    <property type="protein sequence ID" value="MBA9005879.1"/>
    <property type="molecule type" value="Genomic_DNA"/>
</dbReference>
<dbReference type="AlphaFoldDB" id="A0A7W3RAN3"/>
<name>A0A7W3RAN3_9ACTN</name>
<comment type="caution">
    <text evidence="1">The sequence shown here is derived from an EMBL/GenBank/DDBJ whole genome shotgun (WGS) entry which is preliminary data.</text>
</comment>
<gene>
    <name evidence="1" type="ORF">HNR21_004761</name>
</gene>
<sequence>MFLSDELADLLREPFTARERARLDQAAADAGAALVEHRAFCSPRGAFGSCRVCDTAQEAIAHLDALADLGRP</sequence>
<organism evidence="1 2">
    <name type="scientific">Thermomonospora cellulosilytica</name>
    <dbReference type="NCBI Taxonomy" id="1411118"/>
    <lineage>
        <taxon>Bacteria</taxon>
        <taxon>Bacillati</taxon>
        <taxon>Actinomycetota</taxon>
        <taxon>Actinomycetes</taxon>
        <taxon>Streptosporangiales</taxon>
        <taxon>Thermomonosporaceae</taxon>
        <taxon>Thermomonospora</taxon>
    </lineage>
</organism>
<proteinExistence type="predicted"/>